<proteinExistence type="predicted"/>
<evidence type="ECO:0000313" key="1">
    <source>
        <dbReference type="EMBL" id="KAH9804104.1"/>
    </source>
</evidence>
<sequence length="377" mass="42760">MWDIGKDTFFGLILSNNFLTGIIEQLPWENVELLDLRSNLLQGSLRVLPPFLQFFSVSQNKLTGPSSSCNLSSVVYIDSSNNSLSVVIPENLVNSTLNVLDLRMNKLRGSIPQTFPEDCNFNNLYLNGNQLEGPLPPSLVSCGYLNALDVENNKINVKFPDWSADLPELQVLILYPFPKLLIIDLCHTAFAGLLPTEYFLNFKCMMLVDNKIEFMVQVYLAEYYSAILAVKGDCREMERILTVFTFIAWSSNRFEGQIPEMMGKLNSPKGYLSHNNLIGQIQSSFRNVIELKFSDLSLSKKCNNDKAQESASTMFHGENDASRWFDWKMAMIGYGSGLVIGLSLGYMVFIIGRSHWLISIVERKQSKKMKSLIRRNH</sequence>
<evidence type="ECO:0000313" key="2">
    <source>
        <dbReference type="Proteomes" id="UP000829398"/>
    </source>
</evidence>
<gene>
    <name evidence="1" type="ORF">KPL71_002010</name>
</gene>
<name>A0ACB8P146_CITSI</name>
<dbReference type="Proteomes" id="UP000829398">
    <property type="component" value="Chromosome 1"/>
</dbReference>
<reference evidence="2" key="1">
    <citation type="journal article" date="2023" name="Hortic. Res.">
        <title>A chromosome-level phased genome enabling allele-level studies in sweet orange: a case study on citrus Huanglongbing tolerance.</title>
        <authorList>
            <person name="Wu B."/>
            <person name="Yu Q."/>
            <person name="Deng Z."/>
            <person name="Duan Y."/>
            <person name="Luo F."/>
            <person name="Gmitter F. Jr."/>
        </authorList>
    </citation>
    <scope>NUCLEOTIDE SEQUENCE [LARGE SCALE GENOMIC DNA]</scope>
    <source>
        <strain evidence="2">cv. Valencia</strain>
    </source>
</reference>
<protein>
    <submittedName>
        <fullName evidence="1">Receptor-like protein 7</fullName>
    </submittedName>
</protein>
<accession>A0ACB8P146</accession>
<dbReference type="EMBL" id="CM039170">
    <property type="protein sequence ID" value="KAH9804104.1"/>
    <property type="molecule type" value="Genomic_DNA"/>
</dbReference>
<comment type="caution">
    <text evidence="1">The sequence shown here is derived from an EMBL/GenBank/DDBJ whole genome shotgun (WGS) entry which is preliminary data.</text>
</comment>
<keyword evidence="2" id="KW-1185">Reference proteome</keyword>
<organism evidence="1 2">
    <name type="scientific">Citrus sinensis</name>
    <name type="common">Sweet orange</name>
    <name type="synonym">Citrus aurantium var. sinensis</name>
    <dbReference type="NCBI Taxonomy" id="2711"/>
    <lineage>
        <taxon>Eukaryota</taxon>
        <taxon>Viridiplantae</taxon>
        <taxon>Streptophyta</taxon>
        <taxon>Embryophyta</taxon>
        <taxon>Tracheophyta</taxon>
        <taxon>Spermatophyta</taxon>
        <taxon>Magnoliopsida</taxon>
        <taxon>eudicotyledons</taxon>
        <taxon>Gunneridae</taxon>
        <taxon>Pentapetalae</taxon>
        <taxon>rosids</taxon>
        <taxon>malvids</taxon>
        <taxon>Sapindales</taxon>
        <taxon>Rutaceae</taxon>
        <taxon>Aurantioideae</taxon>
        <taxon>Citrus</taxon>
    </lineage>
</organism>